<name>A0AAQ3UF70_PASNO</name>
<gene>
    <name evidence="1" type="ORF">U9M48_037578</name>
</gene>
<reference evidence="1 2" key="1">
    <citation type="submission" date="2024-02" db="EMBL/GenBank/DDBJ databases">
        <title>High-quality chromosome-scale genome assembly of Pensacola bahiagrass (Paspalum notatum Flugge var. saurae).</title>
        <authorList>
            <person name="Vega J.M."/>
            <person name="Podio M."/>
            <person name="Orjuela J."/>
            <person name="Siena L.A."/>
            <person name="Pessino S.C."/>
            <person name="Combes M.C."/>
            <person name="Mariac C."/>
            <person name="Albertini E."/>
            <person name="Pupilli F."/>
            <person name="Ortiz J.P.A."/>
            <person name="Leblanc O."/>
        </authorList>
    </citation>
    <scope>NUCLEOTIDE SEQUENCE [LARGE SCALE GENOMIC DNA]</scope>
    <source>
        <strain evidence="1">R1</strain>
        <tissue evidence="1">Leaf</tissue>
    </source>
</reference>
<dbReference type="EMBL" id="CP144752">
    <property type="protein sequence ID" value="WVZ91398.1"/>
    <property type="molecule type" value="Genomic_DNA"/>
</dbReference>
<keyword evidence="2" id="KW-1185">Reference proteome</keyword>
<accession>A0AAQ3UF70</accession>
<evidence type="ECO:0000313" key="1">
    <source>
        <dbReference type="EMBL" id="WVZ91398.1"/>
    </source>
</evidence>
<evidence type="ECO:0000313" key="2">
    <source>
        <dbReference type="Proteomes" id="UP001341281"/>
    </source>
</evidence>
<protein>
    <submittedName>
        <fullName evidence="1">Uncharacterized protein</fullName>
    </submittedName>
</protein>
<dbReference type="AlphaFoldDB" id="A0AAQ3UF70"/>
<proteinExistence type="predicted"/>
<dbReference type="Proteomes" id="UP001341281">
    <property type="component" value="Chromosome 08"/>
</dbReference>
<sequence>MAYFRASRSTALAMFDFATEQWRPTPLQGPPPIVDPSGGGGSASFCRLSSLGGRLVAVQSTGDDDMESKVDLWFLEDDGGGSSGTDGRGGARGTRCGSHRIWRVMDSFSRFWIVAYWLPGREGLGMLNLETGTWTTMATVDTCYYSCVNRHPQVLRTYAGWTRW</sequence>
<organism evidence="1 2">
    <name type="scientific">Paspalum notatum var. saurae</name>
    <dbReference type="NCBI Taxonomy" id="547442"/>
    <lineage>
        <taxon>Eukaryota</taxon>
        <taxon>Viridiplantae</taxon>
        <taxon>Streptophyta</taxon>
        <taxon>Embryophyta</taxon>
        <taxon>Tracheophyta</taxon>
        <taxon>Spermatophyta</taxon>
        <taxon>Magnoliopsida</taxon>
        <taxon>Liliopsida</taxon>
        <taxon>Poales</taxon>
        <taxon>Poaceae</taxon>
        <taxon>PACMAD clade</taxon>
        <taxon>Panicoideae</taxon>
        <taxon>Andropogonodae</taxon>
        <taxon>Paspaleae</taxon>
        <taxon>Paspalinae</taxon>
        <taxon>Paspalum</taxon>
    </lineage>
</organism>